<dbReference type="eggNOG" id="COG0727">
    <property type="taxonomic scope" value="Bacteria"/>
</dbReference>
<reference evidence="2" key="1">
    <citation type="journal article" date="2014" name="Genome Announc.">
        <title>Draft genome sequences of six enterohepatic helicobacter species isolated from humans and one from rhesus macaques.</title>
        <authorList>
            <person name="Shen Z."/>
            <person name="Sheh A."/>
            <person name="Young S.K."/>
            <person name="Abouelliel A."/>
            <person name="Ward D.V."/>
            <person name="Earl A.M."/>
            <person name="Fox J.G."/>
        </authorList>
    </citation>
    <scope>NUCLEOTIDE SEQUENCE [LARGE SCALE GENOMIC DNA]</scope>
    <source>
        <strain evidence="2">MIT 98-5489</strain>
    </source>
</reference>
<organism evidence="1 2">
    <name type="scientific">Helicobacter pullorum MIT 98-5489</name>
    <dbReference type="NCBI Taxonomy" id="537972"/>
    <lineage>
        <taxon>Bacteria</taxon>
        <taxon>Pseudomonadati</taxon>
        <taxon>Campylobacterota</taxon>
        <taxon>Epsilonproteobacteria</taxon>
        <taxon>Campylobacterales</taxon>
        <taxon>Helicobacteraceae</taxon>
        <taxon>Helicobacter</taxon>
    </lineage>
</organism>
<gene>
    <name evidence="1" type="ORF">HPMG_00235</name>
</gene>
<name>C5EY08_9HELI</name>
<evidence type="ECO:0000313" key="2">
    <source>
        <dbReference type="Proteomes" id="UP000003953"/>
    </source>
</evidence>
<keyword evidence="2" id="KW-1185">Reference proteome</keyword>
<protein>
    <recommendedName>
        <fullName evidence="3">Flagellin N-methylase</fullName>
    </recommendedName>
</protein>
<dbReference type="PANTHER" id="PTHR35866">
    <property type="entry name" value="PUTATIVE-RELATED"/>
    <property type="match status" value="1"/>
</dbReference>
<dbReference type="Pfam" id="PF03692">
    <property type="entry name" value="CxxCxxCC"/>
    <property type="match status" value="1"/>
</dbReference>
<dbReference type="InterPro" id="IPR005358">
    <property type="entry name" value="Puta_zinc/iron-chelating_dom"/>
</dbReference>
<dbReference type="EMBL" id="DS990441">
    <property type="protein sequence ID" value="EEQ62778.1"/>
    <property type="molecule type" value="Genomic_DNA"/>
</dbReference>
<dbReference type="AlphaFoldDB" id="C5EY08"/>
<evidence type="ECO:0008006" key="3">
    <source>
        <dbReference type="Google" id="ProtNLM"/>
    </source>
</evidence>
<accession>C5EY08</accession>
<dbReference type="Proteomes" id="UP000003953">
    <property type="component" value="Unassembled WGS sequence"/>
</dbReference>
<dbReference type="PANTHER" id="PTHR35866:SF1">
    <property type="entry name" value="YKGJ FAMILY CYSTEINE CLUSTER PROTEIN"/>
    <property type="match status" value="1"/>
</dbReference>
<evidence type="ECO:0000313" key="1">
    <source>
        <dbReference type="EMBL" id="EEQ62778.1"/>
    </source>
</evidence>
<sequence>MEYKMLEAEDFLFVFDENQCAKCGGKCCKGESGYIFVTSNEIQKIAESLQMEFDEFCLKFVKKVGYRYSLIEKKEKEGEGYACVFFDEEGGKCQIYENRPKQCKQFPFWECYKKDYEILMKECIGVIKK</sequence>
<proteinExistence type="predicted"/>
<dbReference type="HOGENOM" id="CLU_125010_1_0_7"/>